<reference evidence="10 11" key="1">
    <citation type="journal article" date="2017" name="Nat. Ecol. Evol.">
        <title>Scallop genome provides insights into evolution of bilaterian karyotype and development.</title>
        <authorList>
            <person name="Wang S."/>
            <person name="Zhang J."/>
            <person name="Jiao W."/>
            <person name="Li J."/>
            <person name="Xun X."/>
            <person name="Sun Y."/>
            <person name="Guo X."/>
            <person name="Huan P."/>
            <person name="Dong B."/>
            <person name="Zhang L."/>
            <person name="Hu X."/>
            <person name="Sun X."/>
            <person name="Wang J."/>
            <person name="Zhao C."/>
            <person name="Wang Y."/>
            <person name="Wang D."/>
            <person name="Huang X."/>
            <person name="Wang R."/>
            <person name="Lv J."/>
            <person name="Li Y."/>
            <person name="Zhang Z."/>
            <person name="Liu B."/>
            <person name="Lu W."/>
            <person name="Hui Y."/>
            <person name="Liang J."/>
            <person name="Zhou Z."/>
            <person name="Hou R."/>
            <person name="Li X."/>
            <person name="Liu Y."/>
            <person name="Li H."/>
            <person name="Ning X."/>
            <person name="Lin Y."/>
            <person name="Zhao L."/>
            <person name="Xing Q."/>
            <person name="Dou J."/>
            <person name="Li Y."/>
            <person name="Mao J."/>
            <person name="Guo H."/>
            <person name="Dou H."/>
            <person name="Li T."/>
            <person name="Mu C."/>
            <person name="Jiang W."/>
            <person name="Fu Q."/>
            <person name="Fu X."/>
            <person name="Miao Y."/>
            <person name="Liu J."/>
            <person name="Yu Q."/>
            <person name="Li R."/>
            <person name="Liao H."/>
            <person name="Li X."/>
            <person name="Kong Y."/>
            <person name="Jiang Z."/>
            <person name="Chourrout D."/>
            <person name="Li R."/>
            <person name="Bao Z."/>
        </authorList>
    </citation>
    <scope>NUCLEOTIDE SEQUENCE [LARGE SCALE GENOMIC DNA]</scope>
    <source>
        <strain evidence="10 11">PY_sf001</strain>
    </source>
</reference>
<dbReference type="InterPro" id="IPR043504">
    <property type="entry name" value="Peptidase_S1_PA_chymotrypsin"/>
</dbReference>
<evidence type="ECO:0000256" key="2">
    <source>
        <dbReference type="ARBA" id="ARBA00022729"/>
    </source>
</evidence>
<evidence type="ECO:0000313" key="11">
    <source>
        <dbReference type="Proteomes" id="UP000242188"/>
    </source>
</evidence>
<keyword evidence="11" id="KW-1185">Reference proteome</keyword>
<dbReference type="InterPro" id="IPR018114">
    <property type="entry name" value="TRYPSIN_HIS"/>
</dbReference>
<dbReference type="InterPro" id="IPR033116">
    <property type="entry name" value="TRYPSIN_SER"/>
</dbReference>
<dbReference type="PROSITE" id="PS00135">
    <property type="entry name" value="TRYPSIN_SER"/>
    <property type="match status" value="1"/>
</dbReference>
<dbReference type="InterPro" id="IPR009003">
    <property type="entry name" value="Peptidase_S1_PA"/>
</dbReference>
<comment type="similarity">
    <text evidence="6">Belongs to the peptidase S1 family. CLIP subfamily.</text>
</comment>
<dbReference type="Gene3D" id="2.40.10.10">
    <property type="entry name" value="Trypsin-like serine proteases"/>
    <property type="match status" value="1"/>
</dbReference>
<dbReference type="OrthoDB" id="6380398at2759"/>
<dbReference type="FunFam" id="2.40.10.10:FF:000120">
    <property type="entry name" value="Putative serine protease"/>
    <property type="match status" value="1"/>
</dbReference>
<evidence type="ECO:0000256" key="7">
    <source>
        <dbReference type="RuleBase" id="RU363034"/>
    </source>
</evidence>
<organism evidence="10 11">
    <name type="scientific">Mizuhopecten yessoensis</name>
    <name type="common">Japanese scallop</name>
    <name type="synonym">Patinopecten yessoensis</name>
    <dbReference type="NCBI Taxonomy" id="6573"/>
    <lineage>
        <taxon>Eukaryota</taxon>
        <taxon>Metazoa</taxon>
        <taxon>Spiralia</taxon>
        <taxon>Lophotrochozoa</taxon>
        <taxon>Mollusca</taxon>
        <taxon>Bivalvia</taxon>
        <taxon>Autobranchia</taxon>
        <taxon>Pteriomorphia</taxon>
        <taxon>Pectinida</taxon>
        <taxon>Pectinoidea</taxon>
        <taxon>Pectinidae</taxon>
        <taxon>Mizuhopecten</taxon>
    </lineage>
</organism>
<evidence type="ECO:0000256" key="8">
    <source>
        <dbReference type="SAM" id="SignalP"/>
    </source>
</evidence>
<dbReference type="PANTHER" id="PTHR24256">
    <property type="entry name" value="TRYPTASE-RELATED"/>
    <property type="match status" value="1"/>
</dbReference>
<evidence type="ECO:0000256" key="5">
    <source>
        <dbReference type="ARBA" id="ARBA00023157"/>
    </source>
</evidence>
<keyword evidence="4 7" id="KW-0720">Serine protease</keyword>
<feature type="chain" id="PRO_5012148677" evidence="8">
    <location>
        <begin position="21"/>
        <end position="270"/>
    </location>
</feature>
<keyword evidence="1 7" id="KW-0645">Protease</keyword>
<evidence type="ECO:0000256" key="3">
    <source>
        <dbReference type="ARBA" id="ARBA00022801"/>
    </source>
</evidence>
<dbReference type="CDD" id="cd00190">
    <property type="entry name" value="Tryp_SPc"/>
    <property type="match status" value="1"/>
</dbReference>
<dbReference type="InterPro" id="IPR051487">
    <property type="entry name" value="Ser/Thr_Proteases_Immune/Dev"/>
</dbReference>
<sequence length="270" mass="29872">MTGWLLIVVIVINGIGVCIGNGQRLSKDEEIDGNHDLVGIIGGVNATDDAWPWQVSVKYMRRFTCGGTLLNENTVLTAAHCIIKRRARRFLVNVGDYDRRVPEQGRNELSVKVKRVHVHPDYNRRTLVNDVAILKLKEPVAFGTHIQPIELATSAMDVSLNTCYITGWGLRDNKVPKTAASILQQAAVSVISNDECQKGLSNQVTDDMICTEDPSRATCYGDSGGPLQCEIEAGRWVQVGITSWGNKECLDGPSVYSRVSYNRAWIIKKM</sequence>
<dbReference type="SUPFAM" id="SSF50494">
    <property type="entry name" value="Trypsin-like serine proteases"/>
    <property type="match status" value="1"/>
</dbReference>
<proteinExistence type="inferred from homology"/>
<keyword evidence="3 7" id="KW-0378">Hydrolase</keyword>
<evidence type="ECO:0000256" key="1">
    <source>
        <dbReference type="ARBA" id="ARBA00022670"/>
    </source>
</evidence>
<evidence type="ECO:0000259" key="9">
    <source>
        <dbReference type="PROSITE" id="PS50240"/>
    </source>
</evidence>
<name>A0A210PLG7_MIZYE</name>
<feature type="signal peptide" evidence="8">
    <location>
        <begin position="1"/>
        <end position="20"/>
    </location>
</feature>
<dbReference type="PROSITE" id="PS50240">
    <property type="entry name" value="TRYPSIN_DOM"/>
    <property type="match status" value="1"/>
</dbReference>
<dbReference type="GO" id="GO:0004252">
    <property type="term" value="F:serine-type endopeptidase activity"/>
    <property type="evidence" value="ECO:0007669"/>
    <property type="project" value="InterPro"/>
</dbReference>
<keyword evidence="5" id="KW-1015">Disulfide bond</keyword>
<dbReference type="InterPro" id="IPR001314">
    <property type="entry name" value="Peptidase_S1A"/>
</dbReference>
<feature type="domain" description="Peptidase S1" evidence="9">
    <location>
        <begin position="40"/>
        <end position="270"/>
    </location>
</feature>
<protein>
    <submittedName>
        <fullName evidence="10">Chymotrypsin-like protease CTRL-1</fullName>
    </submittedName>
</protein>
<evidence type="ECO:0000256" key="6">
    <source>
        <dbReference type="ARBA" id="ARBA00024195"/>
    </source>
</evidence>
<comment type="caution">
    <text evidence="10">The sequence shown here is derived from an EMBL/GenBank/DDBJ whole genome shotgun (WGS) entry which is preliminary data.</text>
</comment>
<dbReference type="EMBL" id="NEDP02005591">
    <property type="protein sequence ID" value="OWF37325.1"/>
    <property type="molecule type" value="Genomic_DNA"/>
</dbReference>
<dbReference type="STRING" id="6573.A0A210PLG7"/>
<dbReference type="InterPro" id="IPR001254">
    <property type="entry name" value="Trypsin_dom"/>
</dbReference>
<keyword evidence="2 8" id="KW-0732">Signal</keyword>
<dbReference type="AlphaFoldDB" id="A0A210PLG7"/>
<gene>
    <name evidence="10" type="ORF">KP79_PYT18382</name>
</gene>
<dbReference type="PROSITE" id="PS00134">
    <property type="entry name" value="TRYPSIN_HIS"/>
    <property type="match status" value="1"/>
</dbReference>
<accession>A0A210PLG7</accession>
<evidence type="ECO:0000313" key="10">
    <source>
        <dbReference type="EMBL" id="OWF37325.1"/>
    </source>
</evidence>
<dbReference type="SMART" id="SM00020">
    <property type="entry name" value="Tryp_SPc"/>
    <property type="match status" value="1"/>
</dbReference>
<dbReference type="Pfam" id="PF00089">
    <property type="entry name" value="Trypsin"/>
    <property type="match status" value="1"/>
</dbReference>
<dbReference type="GO" id="GO:0006508">
    <property type="term" value="P:proteolysis"/>
    <property type="evidence" value="ECO:0007669"/>
    <property type="project" value="UniProtKB-KW"/>
</dbReference>
<dbReference type="PRINTS" id="PR00722">
    <property type="entry name" value="CHYMOTRYPSIN"/>
</dbReference>
<dbReference type="Proteomes" id="UP000242188">
    <property type="component" value="Unassembled WGS sequence"/>
</dbReference>
<evidence type="ECO:0000256" key="4">
    <source>
        <dbReference type="ARBA" id="ARBA00022825"/>
    </source>
</evidence>